<dbReference type="AlphaFoldDB" id="A0A7S1YX35"/>
<evidence type="ECO:0000259" key="3">
    <source>
        <dbReference type="Pfam" id="PF00171"/>
    </source>
</evidence>
<dbReference type="InterPro" id="IPR015590">
    <property type="entry name" value="Aldehyde_DH_dom"/>
</dbReference>
<dbReference type="PANTHER" id="PTHR42804">
    <property type="entry name" value="ALDEHYDE DEHYDROGENASE"/>
    <property type="match status" value="1"/>
</dbReference>
<dbReference type="EMBL" id="HBGN01010738">
    <property type="protein sequence ID" value="CAD9322151.1"/>
    <property type="molecule type" value="Transcribed_RNA"/>
</dbReference>
<evidence type="ECO:0000256" key="1">
    <source>
        <dbReference type="ARBA" id="ARBA00009986"/>
    </source>
</evidence>
<dbReference type="CDD" id="cd07138">
    <property type="entry name" value="ALDH_CddD_SSP0762"/>
    <property type="match status" value="1"/>
</dbReference>
<accession>A0A7S1YX35</accession>
<dbReference type="GO" id="GO:0016620">
    <property type="term" value="F:oxidoreductase activity, acting on the aldehyde or oxo group of donors, NAD or NADP as acceptor"/>
    <property type="evidence" value="ECO:0007669"/>
    <property type="project" value="InterPro"/>
</dbReference>
<evidence type="ECO:0000256" key="2">
    <source>
        <dbReference type="ARBA" id="ARBA00023002"/>
    </source>
</evidence>
<keyword evidence="2" id="KW-0560">Oxidoreductase</keyword>
<dbReference type="Pfam" id="PF00171">
    <property type="entry name" value="Aldedh"/>
    <property type="match status" value="1"/>
</dbReference>
<dbReference type="Gene3D" id="3.40.309.10">
    <property type="entry name" value="Aldehyde Dehydrogenase, Chain A, domain 2"/>
    <property type="match status" value="1"/>
</dbReference>
<reference evidence="4" key="1">
    <citation type="submission" date="2021-01" db="EMBL/GenBank/DDBJ databases">
        <authorList>
            <person name="Corre E."/>
            <person name="Pelletier E."/>
            <person name="Niang G."/>
            <person name="Scheremetjew M."/>
            <person name="Finn R."/>
            <person name="Kale V."/>
            <person name="Holt S."/>
            <person name="Cochrane G."/>
            <person name="Meng A."/>
            <person name="Brown T."/>
            <person name="Cohen L."/>
        </authorList>
    </citation>
    <scope>NUCLEOTIDE SEQUENCE</scope>
    <source>
        <strain evidence="4">Pop2</strain>
    </source>
</reference>
<name>A0A7S1YX35_9STRA</name>
<dbReference type="InterPro" id="IPR016161">
    <property type="entry name" value="Ald_DH/histidinol_DH"/>
</dbReference>
<gene>
    <name evidence="4" type="ORF">DBRI1063_LOCUS6882</name>
</gene>
<feature type="domain" description="Aldehyde dehydrogenase" evidence="3">
    <location>
        <begin position="47"/>
        <end position="509"/>
    </location>
</feature>
<dbReference type="Gene3D" id="3.40.605.10">
    <property type="entry name" value="Aldehyde Dehydrogenase, Chain A, domain 1"/>
    <property type="match status" value="1"/>
</dbReference>
<proteinExistence type="inferred from homology"/>
<dbReference type="PANTHER" id="PTHR42804:SF1">
    <property type="entry name" value="ALDEHYDE DEHYDROGENASE-RELATED"/>
    <property type="match status" value="1"/>
</dbReference>
<sequence>MLHFLHHFPRSGFARTSLVLRSASTKASTPLAAAHLLYDKQYINGKWVPSSNKDSFIDVTDSNTGEIFATVADGTAVDTEQAIIAASNAFHSWSNLSLLERKRYIQQILEEYEKVKPDIANALTKELGAPQEFAKNVHSELYPSYSRQYLSIVDEYEWVEELDDISLVVKEPIGVVGAITPWNWPLNQIACKMVPALLAGCTFVLKPSEVTPINAYLLTEAVHASGLPPGVFNMVCGTGPKVGEVLATHPLVDMVSFTGSTGVGKHLHMLGSSTVKRVRSELGGRSAIVVLPDATAEQIEMMATHVLGNSGQSCDALGRMLAPASRYEEIVQIARDAFEKVQVVEASNEAAKTGDIGPVASRTQYDKIRSYIQKGIEEGARLVTGGLEAPLNTPTSGYFIKPTIFADAHNDMTVVRDEIFGPVLCIIPYESEEEAIDIANDTIYGLSNAVIGANQEHAMKIASRLRSGQVHVNTLSRGPTSPFGGYKQSGDGREVGTYGLEEFLQIKSIHRPKPAVK</sequence>
<organism evidence="4">
    <name type="scientific">Ditylum brightwellii</name>
    <dbReference type="NCBI Taxonomy" id="49249"/>
    <lineage>
        <taxon>Eukaryota</taxon>
        <taxon>Sar</taxon>
        <taxon>Stramenopiles</taxon>
        <taxon>Ochrophyta</taxon>
        <taxon>Bacillariophyta</taxon>
        <taxon>Mediophyceae</taxon>
        <taxon>Lithodesmiophycidae</taxon>
        <taxon>Lithodesmiales</taxon>
        <taxon>Lithodesmiaceae</taxon>
        <taxon>Ditylum</taxon>
    </lineage>
</organism>
<dbReference type="InterPro" id="IPR016163">
    <property type="entry name" value="Ald_DH_C"/>
</dbReference>
<comment type="similarity">
    <text evidence="1">Belongs to the aldehyde dehydrogenase family.</text>
</comment>
<evidence type="ECO:0000313" key="4">
    <source>
        <dbReference type="EMBL" id="CAD9322151.1"/>
    </source>
</evidence>
<dbReference type="FunFam" id="3.40.605.10:FF:000007">
    <property type="entry name" value="NAD/NADP-dependent betaine aldehyde dehydrogenase"/>
    <property type="match status" value="1"/>
</dbReference>
<protein>
    <recommendedName>
        <fullName evidence="3">Aldehyde dehydrogenase domain-containing protein</fullName>
    </recommendedName>
</protein>
<dbReference type="SUPFAM" id="SSF53720">
    <property type="entry name" value="ALDH-like"/>
    <property type="match status" value="1"/>
</dbReference>
<dbReference type="InterPro" id="IPR016162">
    <property type="entry name" value="Ald_DH_N"/>
</dbReference>